<feature type="region of interest" description="Disordered" evidence="7">
    <location>
        <begin position="471"/>
        <end position="534"/>
    </location>
</feature>
<dbReference type="GO" id="GO:0034488">
    <property type="term" value="P:basic amino acid transmembrane export from vacuole"/>
    <property type="evidence" value="ECO:0007669"/>
    <property type="project" value="TreeGrafter"/>
</dbReference>
<accession>F4RY80</accession>
<dbReference type="Pfam" id="PF04193">
    <property type="entry name" value="PQ-loop"/>
    <property type="match status" value="2"/>
</dbReference>
<evidence type="ECO:0000256" key="2">
    <source>
        <dbReference type="ARBA" id="ARBA00022692"/>
    </source>
</evidence>
<feature type="compositionally biased region" description="Polar residues" evidence="7">
    <location>
        <begin position="502"/>
        <end position="515"/>
    </location>
</feature>
<comment type="subcellular location">
    <subcellularLocation>
        <location evidence="1">Membrane</location>
        <topology evidence="1">Multi-pass membrane protein</topology>
    </subcellularLocation>
</comment>
<comment type="similarity">
    <text evidence="5">Belongs to the laat-1 family.</text>
</comment>
<dbReference type="FunFam" id="1.20.1280.290:FF:000028">
    <property type="entry name" value="Vacuolar membrane protein, putative"/>
    <property type="match status" value="1"/>
</dbReference>
<dbReference type="InterPro" id="IPR051415">
    <property type="entry name" value="LAAT-1"/>
</dbReference>
<dbReference type="Gene3D" id="1.20.1280.290">
    <property type="match status" value="2"/>
</dbReference>
<dbReference type="GeneID" id="18933161"/>
<gene>
    <name evidence="9" type="ORF">MELLADRAFT_78753</name>
</gene>
<keyword evidence="4 8" id="KW-0472">Membrane</keyword>
<evidence type="ECO:0000256" key="1">
    <source>
        <dbReference type="ARBA" id="ARBA00004141"/>
    </source>
</evidence>
<dbReference type="InParanoid" id="F4RY80"/>
<keyword evidence="3 8" id="KW-1133">Transmembrane helix</keyword>
<keyword evidence="2 8" id="KW-0812">Transmembrane</keyword>
<feature type="region of interest" description="Disordered" evidence="7">
    <location>
        <begin position="108"/>
        <end position="255"/>
    </location>
</feature>
<keyword evidence="10" id="KW-1185">Reference proteome</keyword>
<dbReference type="RefSeq" id="XP_007414032.1">
    <property type="nucleotide sequence ID" value="XM_007413970.1"/>
</dbReference>
<dbReference type="AlphaFoldDB" id="F4RY80"/>
<dbReference type="VEuPathDB" id="FungiDB:MELLADRAFT_78753"/>
<feature type="compositionally biased region" description="Low complexity" evidence="7">
    <location>
        <begin position="471"/>
        <end position="487"/>
    </location>
</feature>
<proteinExistence type="inferred from homology"/>
<feature type="compositionally biased region" description="Polar residues" evidence="7">
    <location>
        <begin position="180"/>
        <end position="191"/>
    </location>
</feature>
<evidence type="ECO:0000313" key="9">
    <source>
        <dbReference type="EMBL" id="EGG02630.1"/>
    </source>
</evidence>
<dbReference type="PANTHER" id="PTHR16201">
    <property type="entry name" value="SEVEN TRANSMEMBRANE PROTEIN 1-RELATED"/>
    <property type="match status" value="1"/>
</dbReference>
<dbReference type="FunFam" id="1.20.1280.290:FF:000009">
    <property type="entry name" value="PQ loop repeat family protein"/>
    <property type="match status" value="1"/>
</dbReference>
<organism evidence="10">
    <name type="scientific">Melampsora larici-populina (strain 98AG31 / pathotype 3-4-7)</name>
    <name type="common">Poplar leaf rust fungus</name>
    <dbReference type="NCBI Taxonomy" id="747676"/>
    <lineage>
        <taxon>Eukaryota</taxon>
        <taxon>Fungi</taxon>
        <taxon>Dikarya</taxon>
        <taxon>Basidiomycota</taxon>
        <taxon>Pucciniomycotina</taxon>
        <taxon>Pucciniomycetes</taxon>
        <taxon>Pucciniales</taxon>
        <taxon>Melampsoraceae</taxon>
        <taxon>Melampsora</taxon>
    </lineage>
</organism>
<dbReference type="GO" id="GO:0000329">
    <property type="term" value="C:fungal-type vacuole membrane"/>
    <property type="evidence" value="ECO:0007669"/>
    <property type="project" value="TreeGrafter"/>
</dbReference>
<dbReference type="HOGENOM" id="CLU_019699_6_0_1"/>
<feature type="compositionally biased region" description="Basic and acidic residues" evidence="7">
    <location>
        <begin position="490"/>
        <end position="501"/>
    </location>
</feature>
<feature type="transmembrane region" description="Helical" evidence="8">
    <location>
        <begin position="260"/>
        <end position="278"/>
    </location>
</feature>
<evidence type="ECO:0000256" key="7">
    <source>
        <dbReference type="SAM" id="MobiDB-lite"/>
    </source>
</evidence>
<dbReference type="PANTHER" id="PTHR16201:SF34">
    <property type="entry name" value="LYSOSOMAL AMINO ACID TRANSPORTER 1"/>
    <property type="match status" value="1"/>
</dbReference>
<dbReference type="KEGG" id="mlr:MELLADRAFT_78753"/>
<dbReference type="OrthoDB" id="8048523at2759"/>
<dbReference type="InterPro" id="IPR006603">
    <property type="entry name" value="PQ-loop_rpt"/>
</dbReference>
<dbReference type="GO" id="GO:0015174">
    <property type="term" value="F:basic amino acid transmembrane transporter activity"/>
    <property type="evidence" value="ECO:0007669"/>
    <property type="project" value="TreeGrafter"/>
</dbReference>
<evidence type="ECO:0000256" key="4">
    <source>
        <dbReference type="ARBA" id="ARBA00023136"/>
    </source>
</evidence>
<feature type="compositionally biased region" description="Polar residues" evidence="7">
    <location>
        <begin position="110"/>
        <end position="121"/>
    </location>
</feature>
<sequence>MKEPTINSSARVSDFFGTISQIAWLFAQLPQIWKNYRSKSVDGLALPFLLSWLSGDLTNLLGCLLTEQLPFQRNLAIYFTLVDLILIYQFKTYSRPILPDYQPLGHHDSNSLSRSPFSNETETPEERWRRHLRQVSAAQLESPGGLAREYTRSMSRKGRPRQTSSQSMGGGGGGAMDASFLSTKSDQTPISNAGPVSDSGGTVVRSPTHDQRGRSLARSNHARLAPLSTTTILWNPNENERSVSNGGLVTSPPRSPQPSVLPSIAFLGIFTFLVFNTAKFYPAGENLGGISRAWDNKILTSDLMKYDSGSTKFPILDQVLKRRSFSNSEQPVIVSFDWQRLIGRISAWLCAILYLTSRLPQIWKNYCRKSVEGLSMTLFVMAFLGNLTYVISVLTSPQVSNQVGYLAESFPYLIGSGGTLCFDFTIFVQSRLYSSNRLPRRKRTRSISRSRSRRRRTIGGDLDIEEQTGLLLPVSPPSNLSLSTPSRSRSRTEPTEMEGSRKLTTPNQLQISQPDNDLERSVVTSPVEEQEILI</sequence>
<protein>
    <submittedName>
        <fullName evidence="9">Uncharacterized protein</fullName>
    </submittedName>
</protein>
<evidence type="ECO:0000256" key="8">
    <source>
        <dbReference type="SAM" id="Phobius"/>
    </source>
</evidence>
<dbReference type="Proteomes" id="UP000001072">
    <property type="component" value="Unassembled WGS sequence"/>
</dbReference>
<dbReference type="SMART" id="SM00679">
    <property type="entry name" value="CTNS"/>
    <property type="match status" value="2"/>
</dbReference>
<feature type="compositionally biased region" description="Polar residues" evidence="7">
    <location>
        <begin position="227"/>
        <end position="248"/>
    </location>
</feature>
<reference evidence="10" key="1">
    <citation type="journal article" date="2011" name="Proc. Natl. Acad. Sci. U.S.A.">
        <title>Obligate biotrophy features unraveled by the genomic analysis of rust fungi.</title>
        <authorList>
            <person name="Duplessis S."/>
            <person name="Cuomo C.A."/>
            <person name="Lin Y.-C."/>
            <person name="Aerts A."/>
            <person name="Tisserant E."/>
            <person name="Veneault-Fourrey C."/>
            <person name="Joly D.L."/>
            <person name="Hacquard S."/>
            <person name="Amselem J."/>
            <person name="Cantarel B.L."/>
            <person name="Chiu R."/>
            <person name="Coutinho P.M."/>
            <person name="Feau N."/>
            <person name="Field M."/>
            <person name="Frey P."/>
            <person name="Gelhaye E."/>
            <person name="Goldberg J."/>
            <person name="Grabherr M.G."/>
            <person name="Kodira C.D."/>
            <person name="Kohler A."/>
            <person name="Kuees U."/>
            <person name="Lindquist E.A."/>
            <person name="Lucas S.M."/>
            <person name="Mago R."/>
            <person name="Mauceli E."/>
            <person name="Morin E."/>
            <person name="Murat C."/>
            <person name="Pangilinan J.L."/>
            <person name="Park R."/>
            <person name="Pearson M."/>
            <person name="Quesneville H."/>
            <person name="Rouhier N."/>
            <person name="Sakthikumar S."/>
            <person name="Salamov A.A."/>
            <person name="Schmutz J."/>
            <person name="Selles B."/>
            <person name="Shapiro H."/>
            <person name="Tanguay P."/>
            <person name="Tuskan G.A."/>
            <person name="Henrissat B."/>
            <person name="Van de Peer Y."/>
            <person name="Rouze P."/>
            <person name="Ellis J.G."/>
            <person name="Dodds P.N."/>
            <person name="Schein J.E."/>
            <person name="Zhong S."/>
            <person name="Hamelin R.C."/>
            <person name="Grigoriev I.V."/>
            <person name="Szabo L.J."/>
            <person name="Martin F."/>
        </authorList>
    </citation>
    <scope>NUCLEOTIDE SEQUENCE [LARGE SCALE GENOMIC DNA]</scope>
    <source>
        <strain evidence="10">98AG31 / pathotype 3-4-7</strain>
    </source>
</reference>
<dbReference type="eggNOG" id="KOG2913">
    <property type="taxonomic scope" value="Eukaryota"/>
</dbReference>
<evidence type="ECO:0000256" key="5">
    <source>
        <dbReference type="ARBA" id="ARBA00038039"/>
    </source>
</evidence>
<comment type="catalytic activity">
    <reaction evidence="6">
        <text>L-histidine(out) + L-arginine(in) = L-histidine(in) + L-arginine(out)</text>
        <dbReference type="Rhea" id="RHEA:71063"/>
        <dbReference type="ChEBI" id="CHEBI:32682"/>
        <dbReference type="ChEBI" id="CHEBI:57595"/>
    </reaction>
</comment>
<evidence type="ECO:0000313" key="10">
    <source>
        <dbReference type="Proteomes" id="UP000001072"/>
    </source>
</evidence>
<name>F4RY80_MELLP</name>
<evidence type="ECO:0000256" key="6">
    <source>
        <dbReference type="ARBA" id="ARBA00050768"/>
    </source>
</evidence>
<feature type="transmembrane region" description="Helical" evidence="8">
    <location>
        <begin position="412"/>
        <end position="433"/>
    </location>
</feature>
<feature type="transmembrane region" description="Helical" evidence="8">
    <location>
        <begin position="371"/>
        <end position="392"/>
    </location>
</feature>
<evidence type="ECO:0000256" key="3">
    <source>
        <dbReference type="ARBA" id="ARBA00022989"/>
    </source>
</evidence>
<dbReference type="EMBL" id="GL883129">
    <property type="protein sequence ID" value="EGG02630.1"/>
    <property type="molecule type" value="Genomic_DNA"/>
</dbReference>